<dbReference type="Pfam" id="PF10545">
    <property type="entry name" value="MADF_DNA_bdg"/>
    <property type="match status" value="1"/>
</dbReference>
<dbReference type="InterPro" id="IPR006578">
    <property type="entry name" value="MADF-dom"/>
</dbReference>
<protein>
    <recommendedName>
        <fullName evidence="2">MADF domain-containing protein</fullName>
    </recommendedName>
</protein>
<sequence length="119" mass="14098">MEWNKKNNMDFIELYRKKSIIWDPQESDHYNKIKKQDAWVEIAEDIGKPVEECKKKMENLLASLRREKMKIKKHFLKYLLLTLVLSHNLYPFFPTSLASVGLSPVTISIKPFPFNITEV</sequence>
<dbReference type="InterPro" id="IPR039353">
    <property type="entry name" value="TF_Adf1"/>
</dbReference>
<dbReference type="PANTHER" id="PTHR12243:SF69">
    <property type="entry name" value="SI:CH73-59F11.3"/>
    <property type="match status" value="1"/>
</dbReference>
<dbReference type="GO" id="GO:0005667">
    <property type="term" value="C:transcription regulator complex"/>
    <property type="evidence" value="ECO:0007669"/>
    <property type="project" value="TreeGrafter"/>
</dbReference>
<keyword evidence="1" id="KW-1133">Transmembrane helix</keyword>
<evidence type="ECO:0000256" key="1">
    <source>
        <dbReference type="SAM" id="Phobius"/>
    </source>
</evidence>
<dbReference type="GO" id="GO:0006357">
    <property type="term" value="P:regulation of transcription by RNA polymerase II"/>
    <property type="evidence" value="ECO:0007669"/>
    <property type="project" value="TreeGrafter"/>
</dbReference>
<evidence type="ECO:0000313" key="4">
    <source>
        <dbReference type="Proteomes" id="UP001329430"/>
    </source>
</evidence>
<evidence type="ECO:0000313" key="3">
    <source>
        <dbReference type="EMBL" id="KAK5648351.1"/>
    </source>
</evidence>
<reference evidence="3 4" key="1">
    <citation type="journal article" date="2024" name="Insects">
        <title>An Improved Chromosome-Level Genome Assembly of the Firefly Pyrocoelia pectoralis.</title>
        <authorList>
            <person name="Fu X."/>
            <person name="Meyer-Rochow V.B."/>
            <person name="Ballantyne L."/>
            <person name="Zhu X."/>
        </authorList>
    </citation>
    <scope>NUCLEOTIDE SEQUENCE [LARGE SCALE GENOMIC DNA]</scope>
    <source>
        <strain evidence="3">XCY_ONT2</strain>
    </source>
</reference>
<name>A0AAN7ZUD0_9COLE</name>
<dbReference type="SMART" id="SM00595">
    <property type="entry name" value="MADF"/>
    <property type="match status" value="1"/>
</dbReference>
<dbReference type="GO" id="GO:0005634">
    <property type="term" value="C:nucleus"/>
    <property type="evidence" value="ECO:0007669"/>
    <property type="project" value="TreeGrafter"/>
</dbReference>
<proteinExistence type="predicted"/>
<feature type="domain" description="MADF" evidence="2">
    <location>
        <begin position="10"/>
        <end position="98"/>
    </location>
</feature>
<gene>
    <name evidence="3" type="ORF">RI129_003243</name>
</gene>
<accession>A0AAN7ZUD0</accession>
<dbReference type="PROSITE" id="PS51029">
    <property type="entry name" value="MADF"/>
    <property type="match status" value="1"/>
</dbReference>
<evidence type="ECO:0000259" key="2">
    <source>
        <dbReference type="PROSITE" id="PS51029"/>
    </source>
</evidence>
<dbReference type="PANTHER" id="PTHR12243">
    <property type="entry name" value="MADF DOMAIN TRANSCRIPTION FACTOR"/>
    <property type="match status" value="1"/>
</dbReference>
<dbReference type="Proteomes" id="UP001329430">
    <property type="component" value="Chromosome 2"/>
</dbReference>
<keyword evidence="1" id="KW-0472">Membrane</keyword>
<dbReference type="EMBL" id="JAVRBK010000002">
    <property type="protein sequence ID" value="KAK5648351.1"/>
    <property type="molecule type" value="Genomic_DNA"/>
</dbReference>
<keyword evidence="1" id="KW-0812">Transmembrane</keyword>
<feature type="transmembrane region" description="Helical" evidence="1">
    <location>
        <begin position="75"/>
        <end position="93"/>
    </location>
</feature>
<dbReference type="AlphaFoldDB" id="A0AAN7ZUD0"/>
<organism evidence="3 4">
    <name type="scientific">Pyrocoelia pectoralis</name>
    <dbReference type="NCBI Taxonomy" id="417401"/>
    <lineage>
        <taxon>Eukaryota</taxon>
        <taxon>Metazoa</taxon>
        <taxon>Ecdysozoa</taxon>
        <taxon>Arthropoda</taxon>
        <taxon>Hexapoda</taxon>
        <taxon>Insecta</taxon>
        <taxon>Pterygota</taxon>
        <taxon>Neoptera</taxon>
        <taxon>Endopterygota</taxon>
        <taxon>Coleoptera</taxon>
        <taxon>Polyphaga</taxon>
        <taxon>Elateriformia</taxon>
        <taxon>Elateroidea</taxon>
        <taxon>Lampyridae</taxon>
        <taxon>Lampyrinae</taxon>
        <taxon>Pyrocoelia</taxon>
    </lineage>
</organism>
<comment type="caution">
    <text evidence="3">The sequence shown here is derived from an EMBL/GenBank/DDBJ whole genome shotgun (WGS) entry which is preliminary data.</text>
</comment>
<keyword evidence="4" id="KW-1185">Reference proteome</keyword>